<name>A0A228IV77_9BURK</name>
<evidence type="ECO:0000256" key="5">
    <source>
        <dbReference type="RuleBase" id="RU362076"/>
    </source>
</evidence>
<dbReference type="InterPro" id="IPR005648">
    <property type="entry name" value="FlgD"/>
</dbReference>
<reference evidence="10" key="1">
    <citation type="submission" date="2017-06" db="EMBL/GenBank/DDBJ databases">
        <authorList>
            <person name="LiPuma J."/>
            <person name="Spilker T."/>
        </authorList>
    </citation>
    <scope>NUCLEOTIDE SEQUENCE [LARGE SCALE GENOMIC DNA]</scope>
    <source>
        <strain evidence="10">AU17325</strain>
    </source>
</reference>
<accession>A0A228IV77</accession>
<comment type="function">
    <text evidence="4 5">Required for flagellar hook formation. May act as a scaffolding protein.</text>
</comment>
<reference evidence="9 10" key="2">
    <citation type="submission" date="2017-08" db="EMBL/GenBank/DDBJ databases">
        <title>WGS of novel Burkholderia cepaca complex species.</title>
        <authorList>
            <person name="Lipuma J."/>
            <person name="Spilker T."/>
        </authorList>
    </citation>
    <scope>NUCLEOTIDE SEQUENCE [LARGE SCALE GENOMIC DNA]</scope>
    <source>
        <strain evidence="9 10">AU17325</strain>
    </source>
</reference>
<evidence type="ECO:0000313" key="10">
    <source>
        <dbReference type="Proteomes" id="UP000214600"/>
    </source>
</evidence>
<dbReference type="Pfam" id="PF13860">
    <property type="entry name" value="FlgD_ig"/>
    <property type="match status" value="1"/>
</dbReference>
<protein>
    <recommendedName>
        <fullName evidence="2 5">Basal-body rod modification protein FlgD</fullName>
    </recommendedName>
</protein>
<evidence type="ECO:0000313" key="9">
    <source>
        <dbReference type="EMBL" id="OXI46551.1"/>
    </source>
</evidence>
<dbReference type="RefSeq" id="WP_043184646.1">
    <property type="nucleotide sequence ID" value="NZ_CP184468.1"/>
</dbReference>
<comment type="similarity">
    <text evidence="1 5">Belongs to the FlgD family.</text>
</comment>
<gene>
    <name evidence="9" type="ORF">CFB84_17325</name>
</gene>
<feature type="domain" description="FlgD Tudor-like" evidence="8">
    <location>
        <begin position="96"/>
        <end position="230"/>
    </location>
</feature>
<evidence type="ECO:0000259" key="7">
    <source>
        <dbReference type="Pfam" id="PF13860"/>
    </source>
</evidence>
<dbReference type="Pfam" id="PF03963">
    <property type="entry name" value="FlgD"/>
    <property type="match status" value="1"/>
</dbReference>
<dbReference type="GeneID" id="99660409"/>
<keyword evidence="3 5" id="KW-1005">Bacterial flagellum biogenesis</keyword>
<evidence type="ECO:0000259" key="8">
    <source>
        <dbReference type="Pfam" id="PF13861"/>
    </source>
</evidence>
<dbReference type="GO" id="GO:0044781">
    <property type="term" value="P:bacterial-type flagellum organization"/>
    <property type="evidence" value="ECO:0007669"/>
    <property type="project" value="UniProtKB-UniRule"/>
</dbReference>
<comment type="caution">
    <text evidence="9">The sequence shown here is derived from an EMBL/GenBank/DDBJ whole genome shotgun (WGS) entry which is preliminary data.</text>
</comment>
<dbReference type="InterPro" id="IPR025965">
    <property type="entry name" value="FlgD/Vpr_Ig-like"/>
</dbReference>
<evidence type="ECO:0000256" key="2">
    <source>
        <dbReference type="ARBA" id="ARBA00016013"/>
    </source>
</evidence>
<dbReference type="EMBL" id="NKFA01000006">
    <property type="protein sequence ID" value="OXI46551.1"/>
    <property type="molecule type" value="Genomic_DNA"/>
</dbReference>
<evidence type="ECO:0000256" key="1">
    <source>
        <dbReference type="ARBA" id="ARBA00010577"/>
    </source>
</evidence>
<dbReference type="Gene3D" id="2.30.30.910">
    <property type="match status" value="1"/>
</dbReference>
<feature type="region of interest" description="Disordered" evidence="6">
    <location>
        <begin position="1"/>
        <end position="34"/>
    </location>
</feature>
<keyword evidence="9" id="KW-0282">Flagellum</keyword>
<evidence type="ECO:0000256" key="3">
    <source>
        <dbReference type="ARBA" id="ARBA00022795"/>
    </source>
</evidence>
<keyword evidence="9" id="KW-0966">Cell projection</keyword>
<keyword evidence="9" id="KW-0969">Cilium</keyword>
<dbReference type="Pfam" id="PF13861">
    <property type="entry name" value="FLgD_tudor"/>
    <property type="match status" value="1"/>
</dbReference>
<dbReference type="Gene3D" id="2.60.40.4070">
    <property type="match status" value="1"/>
</dbReference>
<feature type="domain" description="FlgD/Vpr Ig-like" evidence="7">
    <location>
        <begin position="113"/>
        <end position="187"/>
    </location>
</feature>
<dbReference type="OrthoDB" id="9785233at2"/>
<dbReference type="AlphaFoldDB" id="A0A228IV77"/>
<evidence type="ECO:0000256" key="6">
    <source>
        <dbReference type="SAM" id="MobiDB-lite"/>
    </source>
</evidence>
<proteinExistence type="inferred from homology"/>
<dbReference type="InterPro" id="IPR025963">
    <property type="entry name" value="FLgD_Tudor"/>
</dbReference>
<dbReference type="Proteomes" id="UP000214600">
    <property type="component" value="Unassembled WGS sequence"/>
</dbReference>
<sequence>MTSSSTTIGSNGTNVSNLPTDTMNTNNVSSTNGTSASDLQATFLKLLVTQLQNQDPTSPVDSSQMTSQLAQINTVSGIAQLNTSLSSLSTQLTAGQQTQAALLIGTNVLAPGNAVAVKSGAASPFGVSLSSSVSNLTITVKNAAGTVVNTINAGAQSAGTVPFNWTPTDSAGNALPDGKYTVSASYTDVNGTPQPATTLAASTVQSVIKQADGTAGLVLSNGTTVGLTQVASIFPNTTSSASASSSSGGTTSN</sequence>
<evidence type="ECO:0000256" key="4">
    <source>
        <dbReference type="ARBA" id="ARBA00024746"/>
    </source>
</evidence>
<organism evidence="9 10">
    <name type="scientific">Burkholderia aenigmatica</name>
    <dbReference type="NCBI Taxonomy" id="2015348"/>
    <lineage>
        <taxon>Bacteria</taxon>
        <taxon>Pseudomonadati</taxon>
        <taxon>Pseudomonadota</taxon>
        <taxon>Betaproteobacteria</taxon>
        <taxon>Burkholderiales</taxon>
        <taxon>Burkholderiaceae</taxon>
        <taxon>Burkholderia</taxon>
        <taxon>Burkholderia cepacia complex</taxon>
    </lineage>
</organism>